<dbReference type="Gene3D" id="3.90.1150.10">
    <property type="entry name" value="Aspartate Aminotransferase, domain 1"/>
    <property type="match status" value="1"/>
</dbReference>
<dbReference type="PANTHER" id="PTHR30244:SF34">
    <property type="entry name" value="DTDP-4-AMINO-4,6-DIDEOXYGALACTOSE TRANSAMINASE"/>
    <property type="match status" value="1"/>
</dbReference>
<dbReference type="PATRIC" id="fig|1286635.3.peg.4373"/>
<evidence type="ECO:0000313" key="5">
    <source>
        <dbReference type="EMBL" id="EMS77652.1"/>
    </source>
</evidence>
<name>S0G0B3_9BACT</name>
<protein>
    <submittedName>
        <fullName evidence="5">Uridine 5'-(Beta-1-threo-pentapyranosyl-4-ulose diphosphate) aminotransferase StsC</fullName>
        <ecNumber evidence="5">2.6.1.50</ecNumber>
    </submittedName>
</protein>
<dbReference type="Gene3D" id="3.40.640.10">
    <property type="entry name" value="Type I PLP-dependent aspartate aminotransferase-like (Major domain)"/>
    <property type="match status" value="1"/>
</dbReference>
<dbReference type="Pfam" id="PF01041">
    <property type="entry name" value="DegT_DnrJ_EryC1"/>
    <property type="match status" value="1"/>
</dbReference>
<evidence type="ECO:0000256" key="2">
    <source>
        <dbReference type="PIRSR" id="PIRSR000390-1"/>
    </source>
</evidence>
<evidence type="ECO:0000313" key="6">
    <source>
        <dbReference type="Proteomes" id="UP000014216"/>
    </source>
</evidence>
<dbReference type="SUPFAM" id="SSF53383">
    <property type="entry name" value="PLP-dependent transferases"/>
    <property type="match status" value="1"/>
</dbReference>
<dbReference type="InterPro" id="IPR015422">
    <property type="entry name" value="PyrdxlP-dep_Trfase_small"/>
</dbReference>
<dbReference type="InterPro" id="IPR000653">
    <property type="entry name" value="DegT/StrS_aminotransferase"/>
</dbReference>
<evidence type="ECO:0000256" key="3">
    <source>
        <dbReference type="PIRSR" id="PIRSR000390-2"/>
    </source>
</evidence>
<feature type="modified residue" description="N6-(pyridoxal phosphate)lysine" evidence="3">
    <location>
        <position position="181"/>
    </location>
</feature>
<dbReference type="InterPro" id="IPR015421">
    <property type="entry name" value="PyrdxlP-dep_Trfase_major"/>
</dbReference>
<keyword evidence="5" id="KW-0032">Aminotransferase</keyword>
<dbReference type="AlphaFoldDB" id="S0G0B3"/>
<feature type="active site" description="Proton acceptor" evidence="2">
    <location>
        <position position="181"/>
    </location>
</feature>
<dbReference type="InterPro" id="IPR015424">
    <property type="entry name" value="PyrdxlP-dep_Trfase"/>
</dbReference>
<keyword evidence="6" id="KW-1185">Reference proteome</keyword>
<evidence type="ECO:0000256" key="1">
    <source>
        <dbReference type="ARBA" id="ARBA00037999"/>
    </source>
</evidence>
<organism evidence="5 6">
    <name type="scientific">Desulfotignum phosphitoxidans DSM 13687</name>
    <dbReference type="NCBI Taxonomy" id="1286635"/>
    <lineage>
        <taxon>Bacteria</taxon>
        <taxon>Pseudomonadati</taxon>
        <taxon>Thermodesulfobacteriota</taxon>
        <taxon>Desulfobacteria</taxon>
        <taxon>Desulfobacterales</taxon>
        <taxon>Desulfobacteraceae</taxon>
        <taxon>Desulfotignum</taxon>
    </lineage>
</organism>
<proteinExistence type="inferred from homology"/>
<keyword evidence="5" id="KW-0808">Transferase</keyword>
<dbReference type="EC" id="2.6.1.50" evidence="5"/>
<dbReference type="GO" id="GO:0000271">
    <property type="term" value="P:polysaccharide biosynthetic process"/>
    <property type="evidence" value="ECO:0007669"/>
    <property type="project" value="TreeGrafter"/>
</dbReference>
<dbReference type="PANTHER" id="PTHR30244">
    <property type="entry name" value="TRANSAMINASE"/>
    <property type="match status" value="1"/>
</dbReference>
<dbReference type="GO" id="GO:0030170">
    <property type="term" value="F:pyridoxal phosphate binding"/>
    <property type="evidence" value="ECO:0007669"/>
    <property type="project" value="TreeGrafter"/>
</dbReference>
<dbReference type="PIRSF" id="PIRSF000390">
    <property type="entry name" value="PLP_StrS"/>
    <property type="match status" value="1"/>
</dbReference>
<evidence type="ECO:0000256" key="4">
    <source>
        <dbReference type="RuleBase" id="RU004508"/>
    </source>
</evidence>
<comment type="caution">
    <text evidence="5">The sequence shown here is derived from an EMBL/GenBank/DDBJ whole genome shotgun (WGS) entry which is preliminary data.</text>
</comment>
<sequence>MDIRLFKPSVGKEELENLKAVFDRAWLGLGPMVSQFEDEWCRYIGCKISIGVNSATAALHLALTAFQFPAGKKVLVPAITFTSTASVVLYNRLTPVFVDVDPDTTVMDMDDLRSKIDPDCVAVIPVHNAGYPVPMNELMALADQHHLKVIEDCAHCAGGSYKGKKLGTWGHIGCFSFEEKKCMTTGDGGMICSDDPELIEPLRAYRWVGIDKDTWRRAESAKGRQENEALHWHYEISVLGYKYNMNDIMAAIGLAQLKKLDAMNARRRAIIGKYLDGIKDIPAISPYTKYSIEGHEAYWFFGIRCKQRDEMIIHLKNNGIATGVHFYPLPLHPLFKPYDNGCPMAKNIWKTFITLPSHVDLKDDEIAYVIENLQGFFK</sequence>
<dbReference type="Proteomes" id="UP000014216">
    <property type="component" value="Unassembled WGS sequence"/>
</dbReference>
<dbReference type="OrthoDB" id="9766188at2"/>
<comment type="similarity">
    <text evidence="1 4">Belongs to the DegT/DnrJ/EryC1 family.</text>
</comment>
<accession>S0G0B3</accession>
<keyword evidence="3 4" id="KW-0663">Pyridoxal phosphate</keyword>
<reference evidence="5 6" key="1">
    <citation type="journal article" date="2013" name="Genome Announc.">
        <title>Draft Genome Sequence of Desulfotignum phosphitoxidans DSM 13687 Strain FiPS-3.</title>
        <authorList>
            <person name="Poehlein A."/>
            <person name="Daniel R."/>
            <person name="Simeonova D.D."/>
        </authorList>
    </citation>
    <scope>NUCLEOTIDE SEQUENCE [LARGE SCALE GENOMIC DNA]</scope>
    <source>
        <strain evidence="5 6">DSM 13687</strain>
    </source>
</reference>
<dbReference type="EMBL" id="APJX01000013">
    <property type="protein sequence ID" value="EMS77652.1"/>
    <property type="molecule type" value="Genomic_DNA"/>
</dbReference>
<dbReference type="RefSeq" id="WP_006968346.1">
    <property type="nucleotide sequence ID" value="NZ_APJX01000013.1"/>
</dbReference>
<dbReference type="CDD" id="cd00616">
    <property type="entry name" value="AHBA_syn"/>
    <property type="match status" value="1"/>
</dbReference>
<dbReference type="GO" id="GO:0047310">
    <property type="term" value="F:glutamine-scyllo-inositol transaminase activity"/>
    <property type="evidence" value="ECO:0007669"/>
    <property type="project" value="UniProtKB-EC"/>
</dbReference>
<gene>
    <name evidence="5" type="primary">stsC</name>
    <name evidence="5" type="ORF">Dpo_13c00500</name>
</gene>